<keyword evidence="4 6" id="KW-1133">Transmembrane helix</keyword>
<dbReference type="InterPro" id="IPR052601">
    <property type="entry name" value="Plasmalogen_desaturase"/>
</dbReference>
<comment type="caution">
    <text evidence="8">The sequence shown here is derived from an EMBL/GenBank/DDBJ whole genome shotgun (WGS) entry which is preliminary data.</text>
</comment>
<sequence>SWTACMTSIPEFLKSMVQIGPSLLPIDVLLSCVHSLLGYVQASVISVWLYVSSGGNHTFPSLSAFIQGLVKRTLITMPDVVSSSPVPSTASTFTLRKQNAAILAEKYTWKKRMGEYVSIGLFVLFISMTVYNLAGVITSLALPIIIIALFAGMVLADIYSGLVHWGADTWGGLETPFVGETFIRSFREHHVDPFRITMHDMVETNGDNCLTTLPILFLLALHTPKGDLGEIFVISFLCSTAIWISLTNQIHKWAHMRQAPGWINLLQNSHFLLSKKDHQLHHHTPFDRYYCITTGWLNPVLGSIGFWKRMENSISMLLGVKPRADDAVWTVQVTDKKE</sequence>
<dbReference type="PANTHER" id="PTHR48177">
    <property type="entry name" value="TRANSMEMBRANE PROTEIN 189"/>
    <property type="match status" value="1"/>
</dbReference>
<organism evidence="8 9">
    <name type="scientific">Planoprotostelium fungivorum</name>
    <dbReference type="NCBI Taxonomy" id="1890364"/>
    <lineage>
        <taxon>Eukaryota</taxon>
        <taxon>Amoebozoa</taxon>
        <taxon>Evosea</taxon>
        <taxon>Variosea</taxon>
        <taxon>Cavosteliida</taxon>
        <taxon>Cavosteliaceae</taxon>
        <taxon>Planoprotostelium</taxon>
    </lineage>
</organism>
<dbReference type="GO" id="GO:0016491">
    <property type="term" value="F:oxidoreductase activity"/>
    <property type="evidence" value="ECO:0007669"/>
    <property type="project" value="TreeGrafter"/>
</dbReference>
<feature type="transmembrane region" description="Helical" evidence="6">
    <location>
        <begin position="116"/>
        <end position="134"/>
    </location>
</feature>
<name>A0A2P6N7G4_9EUKA</name>
<dbReference type="EMBL" id="MDYQ01000166">
    <property type="protein sequence ID" value="PRP79898.1"/>
    <property type="molecule type" value="Genomic_DNA"/>
</dbReference>
<dbReference type="Pfam" id="PF10520">
    <property type="entry name" value="Lipid_desat"/>
    <property type="match status" value="1"/>
</dbReference>
<dbReference type="Proteomes" id="UP000241769">
    <property type="component" value="Unassembled WGS sequence"/>
</dbReference>
<feature type="non-terminal residue" evidence="8">
    <location>
        <position position="1"/>
    </location>
</feature>
<dbReference type="OrthoDB" id="5103at2759"/>
<feature type="transmembrane region" description="Helical" evidence="6">
    <location>
        <begin position="140"/>
        <end position="159"/>
    </location>
</feature>
<keyword evidence="9" id="KW-1185">Reference proteome</keyword>
<dbReference type="GO" id="GO:0006631">
    <property type="term" value="P:fatty acid metabolic process"/>
    <property type="evidence" value="ECO:0007669"/>
    <property type="project" value="UniProtKB-UniPathway"/>
</dbReference>
<accession>A0A2P6N7G4</accession>
<evidence type="ECO:0000256" key="5">
    <source>
        <dbReference type="ARBA" id="ARBA00023136"/>
    </source>
</evidence>
<gene>
    <name evidence="8" type="ORF">PROFUN_12387</name>
</gene>
<keyword evidence="5 6" id="KW-0472">Membrane</keyword>
<evidence type="ECO:0000259" key="7">
    <source>
        <dbReference type="Pfam" id="PF10520"/>
    </source>
</evidence>
<keyword evidence="3 6" id="KW-0812">Transmembrane</keyword>
<protein>
    <recommendedName>
        <fullName evidence="7">Lipid desaturase domain-containing protein</fullName>
    </recommendedName>
</protein>
<proteinExistence type="inferred from homology"/>
<dbReference type="FunCoup" id="A0A2P6N7G4">
    <property type="interactions" value="1"/>
</dbReference>
<evidence type="ECO:0000256" key="4">
    <source>
        <dbReference type="ARBA" id="ARBA00022989"/>
    </source>
</evidence>
<dbReference type="AlphaFoldDB" id="A0A2P6N7G4"/>
<reference evidence="8 9" key="1">
    <citation type="journal article" date="2018" name="Genome Biol. Evol.">
        <title>Multiple Roots of Fruiting Body Formation in Amoebozoa.</title>
        <authorList>
            <person name="Hillmann F."/>
            <person name="Forbes G."/>
            <person name="Novohradska S."/>
            <person name="Ferling I."/>
            <person name="Riege K."/>
            <person name="Groth M."/>
            <person name="Westermann M."/>
            <person name="Marz M."/>
            <person name="Spaller T."/>
            <person name="Winckler T."/>
            <person name="Schaap P."/>
            <person name="Glockner G."/>
        </authorList>
    </citation>
    <scope>NUCLEOTIDE SEQUENCE [LARGE SCALE GENOMIC DNA]</scope>
    <source>
        <strain evidence="8 9">Jena</strain>
    </source>
</reference>
<dbReference type="PANTHER" id="PTHR48177:SF1">
    <property type="entry name" value="PLASMANYLETHANOLAMINE DESATURASE 1"/>
    <property type="match status" value="1"/>
</dbReference>
<evidence type="ECO:0000313" key="9">
    <source>
        <dbReference type="Proteomes" id="UP000241769"/>
    </source>
</evidence>
<dbReference type="STRING" id="1890364.A0A2P6N7G4"/>
<dbReference type="UniPathway" id="UPA00199"/>
<evidence type="ECO:0000256" key="1">
    <source>
        <dbReference type="ARBA" id="ARBA00004141"/>
    </source>
</evidence>
<evidence type="ECO:0000256" key="6">
    <source>
        <dbReference type="SAM" id="Phobius"/>
    </source>
</evidence>
<dbReference type="InterPro" id="IPR019547">
    <property type="entry name" value="Lipid_desat"/>
</dbReference>
<comment type="similarity">
    <text evidence="2">Belongs to the fatty acid desaturase CarF family.</text>
</comment>
<evidence type="ECO:0000256" key="3">
    <source>
        <dbReference type="ARBA" id="ARBA00022692"/>
    </source>
</evidence>
<feature type="domain" description="Lipid desaturase" evidence="7">
    <location>
        <begin position="153"/>
        <end position="325"/>
    </location>
</feature>
<dbReference type="GO" id="GO:0016020">
    <property type="term" value="C:membrane"/>
    <property type="evidence" value="ECO:0007669"/>
    <property type="project" value="UniProtKB-SubCell"/>
</dbReference>
<comment type="subcellular location">
    <subcellularLocation>
        <location evidence="1">Membrane</location>
        <topology evidence="1">Multi-pass membrane protein</topology>
    </subcellularLocation>
</comment>
<dbReference type="InParanoid" id="A0A2P6N7G4"/>
<evidence type="ECO:0000313" key="8">
    <source>
        <dbReference type="EMBL" id="PRP79898.1"/>
    </source>
</evidence>
<evidence type="ECO:0000256" key="2">
    <source>
        <dbReference type="ARBA" id="ARBA00007620"/>
    </source>
</evidence>